<evidence type="ECO:0000313" key="3">
    <source>
        <dbReference type="Proteomes" id="UP001432322"/>
    </source>
</evidence>
<sequence length="460" mass="52330">LQMIRVHLYRNRYAIAIVLLASLVYAMGVHSAAVLAGAVAFVLYYLSPDPDKILQIYSRPGKWHWLKFRLMRFVIGHRQQKTAKETVKVDDLMNTEFGGTGIRSIKDLESKHTFPADKATPQGYFQSSPAEAVFFDASNNDGYYFTLGTAQRADNIINLFFLLRIPGKGTYMAPEMLTNTNVESVSSSTEWATKSGFRVKCVEPMKKWTLSFDGNIIVSAGQRVFHTVGADSEENLKGVELIPAKFEFTWTNFGDHFDFDKSVSPTSIAHSLALEPWSKQLFEKLKDSHQSHYEQFGFLEGAVEVGGEKIDNLRMTSMRDHTITAYRNWSDLRRYIMMIYHLDDGTCIHTSLISMPETVFSHLEFGYVVTPEGKNYAVDRIHLHLSDVGEVKGEFPKYFNYSFEAGPLKYDVKVNIIDTVSFKIGEKLETYVDENMATFEVNNGLKGRGFIEAEYRITPY</sequence>
<comment type="caution">
    <text evidence="2">The sequence shown here is derived from an EMBL/GenBank/DDBJ whole genome shotgun (WGS) entry which is preliminary data.</text>
</comment>
<evidence type="ECO:0000256" key="1">
    <source>
        <dbReference type="SAM" id="Phobius"/>
    </source>
</evidence>
<feature type="non-terminal residue" evidence="2">
    <location>
        <position position="1"/>
    </location>
</feature>
<organism evidence="2 3">
    <name type="scientific">Pristionchus fissidentatus</name>
    <dbReference type="NCBI Taxonomy" id="1538716"/>
    <lineage>
        <taxon>Eukaryota</taxon>
        <taxon>Metazoa</taxon>
        <taxon>Ecdysozoa</taxon>
        <taxon>Nematoda</taxon>
        <taxon>Chromadorea</taxon>
        <taxon>Rhabditida</taxon>
        <taxon>Rhabditina</taxon>
        <taxon>Diplogasteromorpha</taxon>
        <taxon>Diplogasteroidea</taxon>
        <taxon>Neodiplogasteridae</taxon>
        <taxon>Pristionchus</taxon>
    </lineage>
</organism>
<dbReference type="PANTHER" id="PTHR34717">
    <property type="entry name" value="EG:BACR7A4.20 PROTEIN"/>
    <property type="match status" value="1"/>
</dbReference>
<dbReference type="PANTHER" id="PTHR34717:SF1">
    <property type="entry name" value="EG:BACR7A4.20 PROTEIN"/>
    <property type="match status" value="1"/>
</dbReference>
<name>A0AAV5VLP6_9BILA</name>
<evidence type="ECO:0000313" key="2">
    <source>
        <dbReference type="EMBL" id="GMT20464.1"/>
    </source>
</evidence>
<keyword evidence="3" id="KW-1185">Reference proteome</keyword>
<keyword evidence="1" id="KW-0812">Transmembrane</keyword>
<reference evidence="2" key="1">
    <citation type="submission" date="2023-10" db="EMBL/GenBank/DDBJ databases">
        <title>Genome assembly of Pristionchus species.</title>
        <authorList>
            <person name="Yoshida K."/>
            <person name="Sommer R.J."/>
        </authorList>
    </citation>
    <scope>NUCLEOTIDE SEQUENCE</scope>
    <source>
        <strain evidence="2">RS5133</strain>
    </source>
</reference>
<keyword evidence="1" id="KW-0472">Membrane</keyword>
<dbReference type="EMBL" id="BTSY01000003">
    <property type="protein sequence ID" value="GMT20464.1"/>
    <property type="molecule type" value="Genomic_DNA"/>
</dbReference>
<keyword evidence="1" id="KW-1133">Transmembrane helix</keyword>
<accession>A0AAV5VLP6</accession>
<feature type="transmembrane region" description="Helical" evidence="1">
    <location>
        <begin position="13"/>
        <end position="46"/>
    </location>
</feature>
<proteinExistence type="predicted"/>
<dbReference type="Proteomes" id="UP001432322">
    <property type="component" value="Unassembled WGS sequence"/>
</dbReference>
<gene>
    <name evidence="2" type="ORF">PFISCL1PPCAC_11761</name>
</gene>
<protein>
    <submittedName>
        <fullName evidence="2">Uncharacterized protein</fullName>
    </submittedName>
</protein>
<dbReference type="AlphaFoldDB" id="A0AAV5VLP6"/>